<evidence type="ECO:0000256" key="5">
    <source>
        <dbReference type="SAM" id="MobiDB-lite"/>
    </source>
</evidence>
<feature type="region of interest" description="Disordered" evidence="5">
    <location>
        <begin position="1"/>
        <end position="23"/>
    </location>
</feature>
<evidence type="ECO:0000256" key="3">
    <source>
        <dbReference type="ARBA" id="ARBA00022833"/>
    </source>
</evidence>
<dbReference type="InterPro" id="IPR013083">
    <property type="entry name" value="Znf_RING/FYVE/PHD"/>
</dbReference>
<dbReference type="SMART" id="SM00184">
    <property type="entry name" value="RING"/>
    <property type="match status" value="1"/>
</dbReference>
<dbReference type="PROSITE" id="PS50089">
    <property type="entry name" value="ZF_RING_2"/>
    <property type="match status" value="1"/>
</dbReference>
<feature type="compositionally biased region" description="Polar residues" evidence="5">
    <location>
        <begin position="901"/>
        <end position="921"/>
    </location>
</feature>
<evidence type="ECO:0000259" key="6">
    <source>
        <dbReference type="PROSITE" id="PS50089"/>
    </source>
</evidence>
<feature type="compositionally biased region" description="Polar residues" evidence="5">
    <location>
        <begin position="1186"/>
        <end position="1199"/>
    </location>
</feature>
<gene>
    <name evidence="7" type="ORF">CC78DRAFT_543113</name>
</gene>
<feature type="compositionally biased region" description="Polar residues" evidence="5">
    <location>
        <begin position="1029"/>
        <end position="1042"/>
    </location>
</feature>
<organism evidence="7 8">
    <name type="scientific">Lojkania enalia</name>
    <dbReference type="NCBI Taxonomy" id="147567"/>
    <lineage>
        <taxon>Eukaryota</taxon>
        <taxon>Fungi</taxon>
        <taxon>Dikarya</taxon>
        <taxon>Ascomycota</taxon>
        <taxon>Pezizomycotina</taxon>
        <taxon>Dothideomycetes</taxon>
        <taxon>Pleosporomycetidae</taxon>
        <taxon>Pleosporales</taxon>
        <taxon>Pleosporales incertae sedis</taxon>
        <taxon>Lojkania</taxon>
    </lineage>
</organism>
<keyword evidence="2 4" id="KW-0863">Zinc-finger</keyword>
<dbReference type="AlphaFoldDB" id="A0A9P4N124"/>
<feature type="compositionally biased region" description="Polar residues" evidence="5">
    <location>
        <begin position="999"/>
        <end position="1021"/>
    </location>
</feature>
<keyword evidence="3" id="KW-0862">Zinc</keyword>
<evidence type="ECO:0000313" key="8">
    <source>
        <dbReference type="Proteomes" id="UP000800093"/>
    </source>
</evidence>
<feature type="compositionally biased region" description="Low complexity" evidence="5">
    <location>
        <begin position="545"/>
        <end position="554"/>
    </location>
</feature>
<evidence type="ECO:0000256" key="4">
    <source>
        <dbReference type="PROSITE-ProRule" id="PRU00175"/>
    </source>
</evidence>
<dbReference type="CDD" id="cd16568">
    <property type="entry name" value="RING-HC_ScPSH1-like"/>
    <property type="match status" value="1"/>
</dbReference>
<comment type="caution">
    <text evidence="7">The sequence shown here is derived from an EMBL/GenBank/DDBJ whole genome shotgun (WGS) entry which is preliminary data.</text>
</comment>
<feature type="compositionally biased region" description="Low complexity" evidence="5">
    <location>
        <begin position="588"/>
        <end position="599"/>
    </location>
</feature>
<feature type="compositionally biased region" description="Polar residues" evidence="5">
    <location>
        <begin position="861"/>
        <end position="892"/>
    </location>
</feature>
<feature type="compositionally biased region" description="Low complexity" evidence="5">
    <location>
        <begin position="512"/>
        <end position="521"/>
    </location>
</feature>
<feature type="compositionally biased region" description="Polar residues" evidence="5">
    <location>
        <begin position="1137"/>
        <end position="1178"/>
    </location>
</feature>
<dbReference type="InterPro" id="IPR017907">
    <property type="entry name" value="Znf_RING_CS"/>
</dbReference>
<reference evidence="8" key="1">
    <citation type="journal article" date="2020" name="Stud. Mycol.">
        <title>101 Dothideomycetes genomes: A test case for predicting lifestyles and emergence of pathogens.</title>
        <authorList>
            <person name="Haridas S."/>
            <person name="Albert R."/>
            <person name="Binder M."/>
            <person name="Bloem J."/>
            <person name="LaButti K."/>
            <person name="Salamov A."/>
            <person name="Andreopoulos B."/>
            <person name="Baker S."/>
            <person name="Barry K."/>
            <person name="Bills G."/>
            <person name="Bluhm B."/>
            <person name="Cannon C."/>
            <person name="Castanera R."/>
            <person name="Culley D."/>
            <person name="Daum C."/>
            <person name="Ezra D."/>
            <person name="Gonzalez J."/>
            <person name="Henrissat B."/>
            <person name="Kuo A."/>
            <person name="Liang C."/>
            <person name="Lipzen A."/>
            <person name="Lutzoni F."/>
            <person name="Magnuson J."/>
            <person name="Mondo S."/>
            <person name="Nolan M."/>
            <person name="Ohm R."/>
            <person name="Pangilinan J."/>
            <person name="Park H.-J."/>
            <person name="Ramirez L."/>
            <person name="Alfaro M."/>
            <person name="Sun H."/>
            <person name="Tritt A."/>
            <person name="Yoshinaga Y."/>
            <person name="Zwiers L.-H."/>
            <person name="Turgeon B."/>
            <person name="Goodwin S."/>
            <person name="Spatafora J."/>
            <person name="Crous P."/>
            <person name="Grigoriev I."/>
        </authorList>
    </citation>
    <scope>NUCLEOTIDE SEQUENCE [LARGE SCALE GENOMIC DNA]</scope>
    <source>
        <strain evidence="8">CBS 304.66</strain>
    </source>
</reference>
<feature type="compositionally biased region" description="Polar residues" evidence="5">
    <location>
        <begin position="522"/>
        <end position="534"/>
    </location>
</feature>
<dbReference type="GO" id="GO:0061630">
    <property type="term" value="F:ubiquitin protein ligase activity"/>
    <property type="evidence" value="ECO:0007669"/>
    <property type="project" value="TreeGrafter"/>
</dbReference>
<dbReference type="PROSITE" id="PS00518">
    <property type="entry name" value="ZF_RING_1"/>
    <property type="match status" value="1"/>
</dbReference>
<dbReference type="EMBL" id="ML986604">
    <property type="protein sequence ID" value="KAF2265575.1"/>
    <property type="molecule type" value="Genomic_DNA"/>
</dbReference>
<feature type="compositionally biased region" description="Low complexity" evidence="5">
    <location>
        <begin position="922"/>
        <end position="937"/>
    </location>
</feature>
<keyword evidence="1" id="KW-0479">Metal-binding</keyword>
<feature type="compositionally biased region" description="Acidic residues" evidence="5">
    <location>
        <begin position="627"/>
        <end position="637"/>
    </location>
</feature>
<feature type="region of interest" description="Disordered" evidence="5">
    <location>
        <begin position="1114"/>
        <end position="1254"/>
    </location>
</feature>
<dbReference type="GO" id="GO:0008270">
    <property type="term" value="F:zinc ion binding"/>
    <property type="evidence" value="ECO:0007669"/>
    <property type="project" value="UniProtKB-KW"/>
</dbReference>
<dbReference type="Pfam" id="PF13923">
    <property type="entry name" value="zf-C3HC4_2"/>
    <property type="match status" value="1"/>
</dbReference>
<proteinExistence type="predicted"/>
<sequence length="1254" mass="136862">MKGPAGRRGWRDEEGGSGGRAFKKSGCGMARMAFVAGESWRQLGRRLHASSTLGRCCCCACILLCIPTTAHTHPRRLPQIVFCPGERVHDHGSQGSAFHYLLLGIALALLSHSVAVAMNTRPSPTPPATARPKNSSSSITSSHAGSSSHSSQTMASSSKSVRGGTPTTSRSSKAADGEKPARPSSKDSLKQKMTKKAEDPPKPTKAEEDLKALRSDFDGLRSHLTCKICDRLLYQPYVIACGHTYCYSCLCQWFASNKARKTCPDCRAVVTQIPAPAYVIRDMTTIFFARPELLPPGDSLEQHQKWRKEEADLVQQDKDNKDPKTGGLFKGCFRSTRHSARSLRVVRDQEDGVDRCPMCNWELEDGECAQCGLFFDANGELTWGDSFAGFSDDLDEFSEHSMSGEDLDVDNMGFDLDPDGYDEPMEGWDDYLEDENFMMRRFLEHRGIPPQAAFGRRRRMTHSEAGSRRSYSQSIVSDMFTDEMDTVEEEDEDGLDGNSSMNDFIDDGEVESTASPSASSSLEQTPQPPSNRSRVQGRARRIVESEASSSVSSVIEEEDEEDQGPIRPGQRNRAQTRVLNRANGSRGPADAPSSTSTDASGERELDEDTQSQAWLMADGWMLQHDGPDEEMDEDDDSDGGRTTVGWDATAISNDRLRMGGSLTPTTDRPRPNAPIRPPSRAGNPRFMDASRGLRRRTSVLSTSTYNHEDAEADDDNSDLDQDGDIAMAMSSLQRRRSRAQMRNAGGFGNPHSRFANRGFSQGDAIDLDTDDNSDSSQQPGHRRPGRQMRHQEYNPRISWMFADHQRALQEFQRAGAMLDQEHRSTTPIARPRTANRNRPSPAQAFSPFMPPAPTRLRTPLMDNSSNIAASRGPTSPSNRTGPSQNTAASSADSGLRAERAASTSSVSNTSGILTPGTETPTSQSSVNAIAQAQAAASVDMIDRPPSRVSARPPSAAGRRNSQGFSPVYPGFSHPPVGLNIAGGRIFQNQRMNNPWGPFLQTQGVRTRTSRTMLRDQSSTATLRAANIRDSMNTSQTMRSQASRGDLRSQPSRRRLNNQASTRTLRASEHARPPQSPTTNITTASQPATRSTRLTPDERDSLARELINNRLRELGGTYQRGANPSHTNPFAPGFRRPSLSSEIRPTTTATSPQHIRNNSNDSVGSIGSSVTAQAAQSSPHLHRRRSNQNMTGSSLVSSPAQGAYPPPANTYPNSYLRARQGSLTGSSPAYETPLGVNNRGMTPMVTAGNSGGSLI</sequence>
<feature type="compositionally biased region" description="Acidic residues" evidence="5">
    <location>
        <begin position="480"/>
        <end position="495"/>
    </location>
</feature>
<dbReference type="InterPro" id="IPR001841">
    <property type="entry name" value="Znf_RING"/>
</dbReference>
<evidence type="ECO:0000313" key="7">
    <source>
        <dbReference type="EMBL" id="KAF2265575.1"/>
    </source>
</evidence>
<dbReference type="GO" id="GO:0005634">
    <property type="term" value="C:nucleus"/>
    <property type="evidence" value="ECO:0007669"/>
    <property type="project" value="TreeGrafter"/>
</dbReference>
<dbReference type="Gene3D" id="3.30.40.10">
    <property type="entry name" value="Zinc/RING finger domain, C3HC4 (zinc finger)"/>
    <property type="match status" value="1"/>
</dbReference>
<feature type="region of interest" description="Disordered" evidence="5">
    <location>
        <begin position="120"/>
        <end position="208"/>
    </location>
</feature>
<feature type="compositionally biased region" description="Polar residues" evidence="5">
    <location>
        <begin position="1076"/>
        <end position="1093"/>
    </location>
</feature>
<evidence type="ECO:0000256" key="2">
    <source>
        <dbReference type="ARBA" id="ARBA00022771"/>
    </source>
</evidence>
<feature type="compositionally biased region" description="Low complexity" evidence="5">
    <location>
        <begin position="946"/>
        <end position="961"/>
    </location>
</feature>
<evidence type="ECO:0000256" key="1">
    <source>
        <dbReference type="ARBA" id="ARBA00022723"/>
    </source>
</evidence>
<dbReference type="SUPFAM" id="SSF57850">
    <property type="entry name" value="RING/U-box"/>
    <property type="match status" value="1"/>
</dbReference>
<name>A0A9P4N124_9PLEO</name>
<feature type="domain" description="RING-type" evidence="6">
    <location>
        <begin position="226"/>
        <end position="267"/>
    </location>
</feature>
<feature type="region of interest" description="Disordered" evidence="5">
    <location>
        <begin position="821"/>
        <end position="962"/>
    </location>
</feature>
<feature type="compositionally biased region" description="Low complexity" evidence="5">
    <location>
        <begin position="130"/>
        <end position="160"/>
    </location>
</feature>
<feature type="compositionally biased region" description="Acidic residues" evidence="5">
    <location>
        <begin position="710"/>
        <end position="723"/>
    </location>
</feature>
<feature type="region of interest" description="Disordered" evidence="5">
    <location>
        <begin position="453"/>
        <end position="790"/>
    </location>
</feature>
<dbReference type="Proteomes" id="UP000800093">
    <property type="component" value="Unassembled WGS sequence"/>
</dbReference>
<dbReference type="GO" id="GO:0043161">
    <property type="term" value="P:proteasome-mediated ubiquitin-dependent protein catabolic process"/>
    <property type="evidence" value="ECO:0007669"/>
    <property type="project" value="TreeGrafter"/>
</dbReference>
<feature type="region of interest" description="Disordered" evidence="5">
    <location>
        <begin position="994"/>
        <end position="1100"/>
    </location>
</feature>
<keyword evidence="8" id="KW-1185">Reference proteome</keyword>
<feature type="compositionally biased region" description="Basic and acidic residues" evidence="5">
    <location>
        <begin position="173"/>
        <end position="208"/>
    </location>
</feature>
<protein>
    <recommendedName>
        <fullName evidence="6">RING-type domain-containing protein</fullName>
    </recommendedName>
</protein>
<dbReference type="PANTHER" id="PTHR15898:SF13">
    <property type="entry name" value="BIFUNCTIONAL APOPTOSIS REGULATOR"/>
    <property type="match status" value="1"/>
</dbReference>
<dbReference type="OrthoDB" id="6105938at2759"/>
<accession>A0A9P4N124</accession>
<dbReference type="PANTHER" id="PTHR15898">
    <property type="entry name" value="BIFUNCTIONAL APOPTOSIS REGULATOR"/>
    <property type="match status" value="1"/>
</dbReference>